<dbReference type="GO" id="GO:0005164">
    <property type="term" value="F:tumor necrosis factor receptor binding"/>
    <property type="evidence" value="ECO:0007669"/>
    <property type="project" value="TreeGrafter"/>
</dbReference>
<dbReference type="SUPFAM" id="SSF57850">
    <property type="entry name" value="RING/U-box"/>
    <property type="match status" value="1"/>
</dbReference>
<dbReference type="GO" id="GO:0008270">
    <property type="term" value="F:zinc ion binding"/>
    <property type="evidence" value="ECO:0007669"/>
    <property type="project" value="UniProtKB-KW"/>
</dbReference>
<gene>
    <name evidence="7" type="ORF">HPB48_025445</name>
</gene>
<proteinExistence type="predicted"/>
<feature type="compositionally biased region" description="Polar residues" evidence="5">
    <location>
        <begin position="272"/>
        <end position="281"/>
    </location>
</feature>
<dbReference type="Proteomes" id="UP000821853">
    <property type="component" value="Unassembled WGS sequence"/>
</dbReference>
<evidence type="ECO:0000256" key="4">
    <source>
        <dbReference type="PROSITE-ProRule" id="PRU00175"/>
    </source>
</evidence>
<dbReference type="InterPro" id="IPR001841">
    <property type="entry name" value="Znf_RING"/>
</dbReference>
<keyword evidence="1" id="KW-0479">Metal-binding</keyword>
<protein>
    <recommendedName>
        <fullName evidence="6">RING-type domain-containing protein</fullName>
    </recommendedName>
</protein>
<dbReference type="GO" id="GO:0009898">
    <property type="term" value="C:cytoplasmic side of plasma membrane"/>
    <property type="evidence" value="ECO:0007669"/>
    <property type="project" value="TreeGrafter"/>
</dbReference>
<dbReference type="VEuPathDB" id="VectorBase:HLOH_046712"/>
<reference evidence="7 8" key="1">
    <citation type="journal article" date="2020" name="Cell">
        <title>Large-Scale Comparative Analyses of Tick Genomes Elucidate Their Genetic Diversity and Vector Capacities.</title>
        <authorList>
            <consortium name="Tick Genome and Microbiome Consortium (TIGMIC)"/>
            <person name="Jia N."/>
            <person name="Wang J."/>
            <person name="Shi W."/>
            <person name="Du L."/>
            <person name="Sun Y."/>
            <person name="Zhan W."/>
            <person name="Jiang J.F."/>
            <person name="Wang Q."/>
            <person name="Zhang B."/>
            <person name="Ji P."/>
            <person name="Bell-Sakyi L."/>
            <person name="Cui X.M."/>
            <person name="Yuan T.T."/>
            <person name="Jiang B.G."/>
            <person name="Yang W.F."/>
            <person name="Lam T.T."/>
            <person name="Chang Q.C."/>
            <person name="Ding S.J."/>
            <person name="Wang X.J."/>
            <person name="Zhu J.G."/>
            <person name="Ruan X.D."/>
            <person name="Zhao L."/>
            <person name="Wei J.T."/>
            <person name="Ye R.Z."/>
            <person name="Que T.C."/>
            <person name="Du C.H."/>
            <person name="Zhou Y.H."/>
            <person name="Cheng J.X."/>
            <person name="Dai P.F."/>
            <person name="Guo W.B."/>
            <person name="Han X.H."/>
            <person name="Huang E.J."/>
            <person name="Li L.F."/>
            <person name="Wei W."/>
            <person name="Gao Y.C."/>
            <person name="Liu J.Z."/>
            <person name="Shao H.Z."/>
            <person name="Wang X."/>
            <person name="Wang C.C."/>
            <person name="Yang T.C."/>
            <person name="Huo Q.B."/>
            <person name="Li W."/>
            <person name="Chen H.Y."/>
            <person name="Chen S.E."/>
            <person name="Zhou L.G."/>
            <person name="Ni X.B."/>
            <person name="Tian J.H."/>
            <person name="Sheng Y."/>
            <person name="Liu T."/>
            <person name="Pan Y.S."/>
            <person name="Xia L.Y."/>
            <person name="Li J."/>
            <person name="Zhao F."/>
            <person name="Cao W.C."/>
        </authorList>
    </citation>
    <scope>NUCLEOTIDE SEQUENCE [LARGE SCALE GENOMIC DNA]</scope>
    <source>
        <strain evidence="7">HaeL-2018</strain>
    </source>
</reference>
<dbReference type="PROSITE" id="PS50089">
    <property type="entry name" value="ZF_RING_2"/>
    <property type="match status" value="1"/>
</dbReference>
<feature type="domain" description="RING-type" evidence="6">
    <location>
        <begin position="119"/>
        <end position="162"/>
    </location>
</feature>
<dbReference type="PANTHER" id="PTHR10131">
    <property type="entry name" value="TNF RECEPTOR ASSOCIATED FACTOR"/>
    <property type="match status" value="1"/>
</dbReference>
<accession>A0A9J6GZ10</accession>
<evidence type="ECO:0000256" key="2">
    <source>
        <dbReference type="ARBA" id="ARBA00022771"/>
    </source>
</evidence>
<dbReference type="SUPFAM" id="SSF49599">
    <property type="entry name" value="TRAF domain-like"/>
    <property type="match status" value="1"/>
</dbReference>
<feature type="region of interest" description="Disordered" evidence="5">
    <location>
        <begin position="245"/>
        <end position="281"/>
    </location>
</feature>
<dbReference type="PANTHER" id="PTHR10131:SF138">
    <property type="entry name" value="RE66324P"/>
    <property type="match status" value="1"/>
</dbReference>
<dbReference type="InterPro" id="IPR013083">
    <property type="entry name" value="Znf_RING/FYVE/PHD"/>
</dbReference>
<keyword evidence="2 4" id="KW-0863">Zinc-finger</keyword>
<dbReference type="PROSITE" id="PS00518">
    <property type="entry name" value="ZF_RING_1"/>
    <property type="match status" value="1"/>
</dbReference>
<dbReference type="OrthoDB" id="6503917at2759"/>
<keyword evidence="3" id="KW-0862">Zinc</keyword>
<evidence type="ECO:0000256" key="1">
    <source>
        <dbReference type="ARBA" id="ARBA00022723"/>
    </source>
</evidence>
<evidence type="ECO:0000313" key="7">
    <source>
        <dbReference type="EMBL" id="KAH9383679.1"/>
    </source>
</evidence>
<dbReference type="EMBL" id="JABSTR010001244">
    <property type="protein sequence ID" value="KAH9383679.1"/>
    <property type="molecule type" value="Genomic_DNA"/>
</dbReference>
<dbReference type="GO" id="GO:0043122">
    <property type="term" value="P:regulation of canonical NF-kappaB signal transduction"/>
    <property type="evidence" value="ECO:0007669"/>
    <property type="project" value="TreeGrafter"/>
</dbReference>
<feature type="compositionally biased region" description="Basic and acidic residues" evidence="5">
    <location>
        <begin position="258"/>
        <end position="271"/>
    </location>
</feature>
<keyword evidence="8" id="KW-1185">Reference proteome</keyword>
<comment type="caution">
    <text evidence="7">The sequence shown here is derived from an EMBL/GenBank/DDBJ whole genome shotgun (WGS) entry which is preliminary data.</text>
</comment>
<name>A0A9J6GZ10_HAELO</name>
<feature type="compositionally biased region" description="Low complexity" evidence="5">
    <location>
        <begin position="427"/>
        <end position="446"/>
    </location>
</feature>
<sequence length="610" mass="66118">MHGTISTSLSSRSLVTVDLLAIHAPTEREETRSPCNPLRPKTTHTCEWLLLPSVISVASRIGRFQVVVSPAERRSALGITRHRPLYKRDHHRHRVAVAVLRCRTPYRRRQSPTSRPVLICLRDECRQAAAGRLRKLPLCGHVFCPLCYEKFAQKGAVCPVDRRSFAEQAVTVLDSAQGGIEDLSVRCPNAPRGCRFVSNLCELPVHLLEQCTRGKVHCPRCGRSMPQTEALHHYIQYCPRKAKDEGTSQKTSKTPLKPKYDRAATPDRSSRVDSSLTPGCNRSTSWRSLSLDSSLSKVGQRGPKSGVDVKLRQVCSADATPAAGIERAATPAAAKQKLRCVPVPSATSLSGSSIRSFPSIISSQIPFPVKTGSSTISGSLNTARASKSSESITTVPSQEAHFLKKLNSAVTKVQKTPPVARAEDPSTSRTGLRTSSTTVPAASTAAQPRKELSSDGAGKKAATAVLPAGFALCHITGLTGAESSLPTCGEVVLRSDNSLVADCAFRVHARLRRSAFGTTHACLRLCICGGTRETIAWLLTKRLYVVLVHPSDQSRNVRMALAPNPDAVHEEGRRAGRWDFWLPTNEVKLSDVESRGFLSSGAICIAVEIE</sequence>
<dbReference type="AlphaFoldDB" id="A0A9J6GZ10"/>
<evidence type="ECO:0000256" key="5">
    <source>
        <dbReference type="SAM" id="MobiDB-lite"/>
    </source>
</evidence>
<evidence type="ECO:0000259" key="6">
    <source>
        <dbReference type="PROSITE" id="PS50089"/>
    </source>
</evidence>
<evidence type="ECO:0000313" key="8">
    <source>
        <dbReference type="Proteomes" id="UP000821853"/>
    </source>
</evidence>
<dbReference type="Gene3D" id="3.30.40.10">
    <property type="entry name" value="Zinc/RING finger domain, C3HC4 (zinc finger)"/>
    <property type="match status" value="1"/>
</dbReference>
<feature type="region of interest" description="Disordered" evidence="5">
    <location>
        <begin position="413"/>
        <end position="456"/>
    </location>
</feature>
<organism evidence="7 8">
    <name type="scientific">Haemaphysalis longicornis</name>
    <name type="common">Bush tick</name>
    <dbReference type="NCBI Taxonomy" id="44386"/>
    <lineage>
        <taxon>Eukaryota</taxon>
        <taxon>Metazoa</taxon>
        <taxon>Ecdysozoa</taxon>
        <taxon>Arthropoda</taxon>
        <taxon>Chelicerata</taxon>
        <taxon>Arachnida</taxon>
        <taxon>Acari</taxon>
        <taxon>Parasitiformes</taxon>
        <taxon>Ixodida</taxon>
        <taxon>Ixodoidea</taxon>
        <taxon>Ixodidae</taxon>
        <taxon>Haemaphysalinae</taxon>
        <taxon>Haemaphysalis</taxon>
    </lineage>
</organism>
<dbReference type="InterPro" id="IPR017907">
    <property type="entry name" value="Znf_RING_CS"/>
</dbReference>
<evidence type="ECO:0000256" key="3">
    <source>
        <dbReference type="ARBA" id="ARBA00022833"/>
    </source>
</evidence>